<accession>A0AB40APZ0</accession>
<dbReference type="AlphaFoldDB" id="A0AB40APZ0"/>
<reference evidence="2" key="1">
    <citation type="submission" date="2025-08" db="UniProtKB">
        <authorList>
            <consortium name="RefSeq"/>
        </authorList>
    </citation>
    <scope>IDENTIFICATION</scope>
</reference>
<dbReference type="Proteomes" id="UP001515500">
    <property type="component" value="Chromosome 24"/>
</dbReference>
<keyword evidence="1" id="KW-1185">Reference proteome</keyword>
<name>A0AB40APZ0_DIOCR</name>
<protein>
    <submittedName>
        <fullName evidence="2">Uncharacterized protein LOC120252861</fullName>
    </submittedName>
</protein>
<gene>
    <name evidence="2" type="primary">LOC120252861</name>
</gene>
<dbReference type="RefSeq" id="XP_039116992.1">
    <property type="nucleotide sequence ID" value="XM_039261058.1"/>
</dbReference>
<evidence type="ECO:0000313" key="1">
    <source>
        <dbReference type="Proteomes" id="UP001515500"/>
    </source>
</evidence>
<sequence length="113" mass="11954">MDHMKMKAICGCIVFLVLLQVMMMMMMMMMMMNTMPVAAAAAAAAGEYNGSDCINARNENWLLASEADPPPVGVKPALDANRPVCGGPNGLPCTKKANPGAGRGCKMYYGCST</sequence>
<evidence type="ECO:0000313" key="2">
    <source>
        <dbReference type="RefSeq" id="XP_039116992.1"/>
    </source>
</evidence>
<organism evidence="1 2">
    <name type="scientific">Dioscorea cayennensis subsp. rotundata</name>
    <name type="common">White Guinea yam</name>
    <name type="synonym">Dioscorea rotundata</name>
    <dbReference type="NCBI Taxonomy" id="55577"/>
    <lineage>
        <taxon>Eukaryota</taxon>
        <taxon>Viridiplantae</taxon>
        <taxon>Streptophyta</taxon>
        <taxon>Embryophyta</taxon>
        <taxon>Tracheophyta</taxon>
        <taxon>Spermatophyta</taxon>
        <taxon>Magnoliopsida</taxon>
        <taxon>Liliopsida</taxon>
        <taxon>Dioscoreales</taxon>
        <taxon>Dioscoreaceae</taxon>
        <taxon>Dioscorea</taxon>
    </lineage>
</organism>
<dbReference type="GeneID" id="120252861"/>
<proteinExistence type="predicted"/>